<feature type="region of interest" description="Disordered" evidence="1">
    <location>
        <begin position="202"/>
        <end position="223"/>
    </location>
</feature>
<evidence type="ECO:0000313" key="2">
    <source>
        <dbReference type="EMBL" id="MBK4738033.1"/>
    </source>
</evidence>
<feature type="compositionally biased region" description="Polar residues" evidence="1">
    <location>
        <begin position="474"/>
        <end position="486"/>
    </location>
</feature>
<comment type="caution">
    <text evidence="2">The sequence shown here is derived from an EMBL/GenBank/DDBJ whole genome shotgun (WGS) entry which is preliminary data.</text>
</comment>
<reference evidence="2" key="1">
    <citation type="submission" date="2021-01" db="EMBL/GenBank/DDBJ databases">
        <title>Genome sequence of strain Noviherbaspirillum sp. DKR-6.</title>
        <authorList>
            <person name="Chaudhary D.K."/>
        </authorList>
    </citation>
    <scope>NUCLEOTIDE SEQUENCE</scope>
    <source>
        <strain evidence="2">DKR-6</strain>
    </source>
</reference>
<sequence length="721" mass="79987">MEKLNDGSACFVECDANDASIFYLRKRTLKDWWHESRAQFWAEFGFVEELNKLKAARVAAMHVIASALGVSLDDGSKQQIREAAHGASFYLLDVSRVIAPETLDLSGKSFLISGFETFDEGHKLRRKHGLDRLMKDGRQPLRVDRVADAQGNEHLYVRPRSMEEAFQEFWMSESERRTIEDEARKAIKSAFKPYLDELKGTSAASGRGQGVRPNKASARQQATDAYNVRASVEGLKRAVSADRRKVSRVNLREVIDKDNVAEFLVSLEALLHSSSEPLRLKDEEDEHGNQALYLQERSPDERIKEMTFGLILQRQLSDMKRDTACMIENKLSEVIGLLQKGIAPSSNPLGIHLKGVEGLLSRLRARGWESEKVGEASSLLPNSIRKSGASSGSRLDVHASHGVRHARLVGCSVVAAHPLSFAANNIIVPLDEIRTMLTYGDAVLEEGQAVALKAAKEHAEQMSELEEKSRVSEVDQNTLQGNSARTQAKVKPKTEAKAQGQPGGVPFPQDVRSIRHTPNLLLVPSLGALPDKETCESYWHAYYSALLNTSLKNSSLPCDPPPGTLKGTVVIAPQPEQGPNRYSEANLRGLVRACRERSSVEYAKQHDTELLAITIAHPDEDVTERISRLLDSNCISHKIRESTAASDPAAGKQEQAMVVRTEKKIERFEFESEDDTFCYELAQHLACPTILASPVKILTLPGTEKHKDDDEIGPGYRLDSF</sequence>
<feature type="region of interest" description="Disordered" evidence="1">
    <location>
        <begin position="461"/>
        <end position="509"/>
    </location>
</feature>
<dbReference type="AlphaFoldDB" id="A0A934SYP0"/>
<keyword evidence="3" id="KW-1185">Reference proteome</keyword>
<evidence type="ECO:0000256" key="1">
    <source>
        <dbReference type="SAM" id="MobiDB-lite"/>
    </source>
</evidence>
<name>A0A934SYP0_9BURK</name>
<dbReference type="EMBL" id="JAEPBG010000016">
    <property type="protein sequence ID" value="MBK4738033.1"/>
    <property type="molecule type" value="Genomic_DNA"/>
</dbReference>
<feature type="compositionally biased region" description="Basic and acidic residues" evidence="1">
    <location>
        <begin position="461"/>
        <end position="473"/>
    </location>
</feature>
<evidence type="ECO:0000313" key="3">
    <source>
        <dbReference type="Proteomes" id="UP000622890"/>
    </source>
</evidence>
<protein>
    <submittedName>
        <fullName evidence="2">Uncharacterized protein</fullName>
    </submittedName>
</protein>
<gene>
    <name evidence="2" type="ORF">JJB74_25705</name>
</gene>
<accession>A0A934SYP0</accession>
<dbReference type="Proteomes" id="UP000622890">
    <property type="component" value="Unassembled WGS sequence"/>
</dbReference>
<proteinExistence type="predicted"/>
<organism evidence="2 3">
    <name type="scientific">Noviherbaspirillum pedocola</name>
    <dbReference type="NCBI Taxonomy" id="2801341"/>
    <lineage>
        <taxon>Bacteria</taxon>
        <taxon>Pseudomonadati</taxon>
        <taxon>Pseudomonadota</taxon>
        <taxon>Betaproteobacteria</taxon>
        <taxon>Burkholderiales</taxon>
        <taxon>Oxalobacteraceae</taxon>
        <taxon>Noviherbaspirillum</taxon>
    </lineage>
</organism>
<dbReference type="RefSeq" id="WP_200596904.1">
    <property type="nucleotide sequence ID" value="NZ_JAEPBG010000016.1"/>
</dbReference>